<dbReference type="GO" id="GO:0003887">
    <property type="term" value="F:DNA-directed DNA polymerase activity"/>
    <property type="evidence" value="ECO:0007669"/>
    <property type="project" value="UniProtKB-UniRule"/>
</dbReference>
<reference evidence="21 27" key="3">
    <citation type="submission" date="2019-04" db="EMBL/GenBank/DDBJ databases">
        <authorList>
            <consortium name="GenomeTrakr: Next Generation Sequencing Network for Food Pathogen Tracability"/>
        </authorList>
    </citation>
    <scope>NUCLEOTIDE SEQUENCE [LARGE SCALE GENOMIC DNA]</scope>
    <source>
        <strain evidence="19 28">CFSAN063727</strain>
        <strain evidence="18 25">FDA00007096</strain>
        <strain evidence="21 27">LS1344</strain>
    </source>
</reference>
<dbReference type="Gene3D" id="3.40.1170.60">
    <property type="match status" value="1"/>
</dbReference>
<organism evidence="20 29">
    <name type="scientific">Listeria monocytogenes</name>
    <dbReference type="NCBI Taxonomy" id="1639"/>
    <lineage>
        <taxon>Bacteria</taxon>
        <taxon>Bacillati</taxon>
        <taxon>Bacillota</taxon>
        <taxon>Bacilli</taxon>
        <taxon>Bacillales</taxon>
        <taxon>Listeriaceae</taxon>
        <taxon>Listeria</taxon>
    </lineage>
</organism>
<feature type="site" description="Substrate discrimination" evidence="16">
    <location>
        <position position="16"/>
    </location>
</feature>
<evidence type="ECO:0000256" key="14">
    <source>
        <dbReference type="ARBA" id="ARBA00023204"/>
    </source>
</evidence>
<dbReference type="GO" id="GO:0006261">
    <property type="term" value="P:DNA-templated DNA replication"/>
    <property type="evidence" value="ECO:0007669"/>
    <property type="project" value="UniProtKB-UniRule"/>
</dbReference>
<evidence type="ECO:0000313" key="29">
    <source>
        <dbReference type="Proteomes" id="UP000548278"/>
    </source>
</evidence>
<keyword evidence="14 16" id="KW-0234">DNA repair</keyword>
<evidence type="ECO:0000256" key="11">
    <source>
        <dbReference type="ARBA" id="ARBA00022842"/>
    </source>
</evidence>
<evidence type="ECO:0000313" key="21">
    <source>
        <dbReference type="EMBL" id="EAH4241631.1"/>
    </source>
</evidence>
<dbReference type="SMR" id="A0A0B8RE87"/>
<dbReference type="PROSITE" id="PS50173">
    <property type="entry name" value="UMUC"/>
    <property type="match status" value="1"/>
</dbReference>
<evidence type="ECO:0000313" key="19">
    <source>
        <dbReference type="EMBL" id="EAG4463247.1"/>
    </source>
</evidence>
<dbReference type="Gene3D" id="1.10.150.20">
    <property type="entry name" value="5' to 3' exonuclease, C-terminal subdomain"/>
    <property type="match status" value="1"/>
</dbReference>
<dbReference type="Pfam" id="PF11798">
    <property type="entry name" value="IMS_HHH"/>
    <property type="match status" value="1"/>
</dbReference>
<dbReference type="EMBL" id="AABDGJ010000006">
    <property type="protein sequence ID" value="EAG6990773.1"/>
    <property type="molecule type" value="Genomic_DNA"/>
</dbReference>
<evidence type="ECO:0000313" key="23">
    <source>
        <dbReference type="EMBL" id="RKA06564.1"/>
    </source>
</evidence>
<dbReference type="Proteomes" id="UP000365297">
    <property type="component" value="Unassembled WGS sequence"/>
</dbReference>
<evidence type="ECO:0000256" key="8">
    <source>
        <dbReference type="ARBA" id="ARBA00022705"/>
    </source>
</evidence>
<comment type="similarity">
    <text evidence="2 16">Belongs to the DNA polymerase type-Y family.</text>
</comment>
<sequence length="356" mass="40553">MDTSRKIIHIDMDAFYASVEQRDHPEFRGKPLIIGGDPNKRGVVATCSYEARKFGVHSAMPTRQAAKLCPNGIFIHGNMAHYVEVSNQIREIFSRYTDIIEPLSLDEAYLDVTENKKGMKSATMVAREIQQTIYQELGLTASAGVSFNKFIAKIASDFKKPAGITVVTPEEAEAFLEQIPVTKFYGVGKVTAEKLHRLGIETGADLKKWSEWDLIRELHKHGYHLYRHVRGRSNNIVNPHRDRKSVGKETTFEFNVLDSRVLEQSLMQFAKKVEERLIKLQKHGKTVVLKLRYSDFTTITKRLTLNEYTNDTSQIYQAAALLLRESYTGQDSIRLIGLTVTNLKPVYFENLRLEGL</sequence>
<dbReference type="InterPro" id="IPR022880">
    <property type="entry name" value="DNApol_IV"/>
</dbReference>
<dbReference type="InterPro" id="IPR043128">
    <property type="entry name" value="Rev_trsase/Diguanyl_cyclase"/>
</dbReference>
<evidence type="ECO:0000256" key="12">
    <source>
        <dbReference type="ARBA" id="ARBA00022932"/>
    </source>
</evidence>
<dbReference type="PANTHER" id="PTHR11076">
    <property type="entry name" value="DNA REPAIR POLYMERASE UMUC / TRANSFERASE FAMILY MEMBER"/>
    <property type="match status" value="1"/>
</dbReference>
<keyword evidence="13 16" id="KW-0238">DNA-binding</keyword>
<dbReference type="GO" id="GO:0009432">
    <property type="term" value="P:SOS response"/>
    <property type="evidence" value="ECO:0007669"/>
    <property type="project" value="UniProtKB-ARBA"/>
</dbReference>
<comment type="subcellular location">
    <subcellularLocation>
        <location evidence="1 16">Cytoplasm</location>
    </subcellularLocation>
</comment>
<dbReference type="RefSeq" id="WP_010958976.1">
    <property type="nucleotide sequence ID" value="NC_021825.2"/>
</dbReference>
<keyword evidence="10 16" id="KW-0227">DNA damage</keyword>
<comment type="catalytic activity">
    <reaction evidence="15 16">
        <text>DNA(n) + a 2'-deoxyribonucleoside 5'-triphosphate = DNA(n+1) + diphosphate</text>
        <dbReference type="Rhea" id="RHEA:22508"/>
        <dbReference type="Rhea" id="RHEA-COMP:17339"/>
        <dbReference type="Rhea" id="RHEA-COMP:17340"/>
        <dbReference type="ChEBI" id="CHEBI:33019"/>
        <dbReference type="ChEBI" id="CHEBI:61560"/>
        <dbReference type="ChEBI" id="CHEBI:173112"/>
        <dbReference type="EC" id="2.7.7.7"/>
    </reaction>
</comment>
<dbReference type="Proteomes" id="UP000527632">
    <property type="component" value="Unassembled WGS sequence"/>
</dbReference>
<dbReference type="SUPFAM" id="SSF100879">
    <property type="entry name" value="Lesion bypass DNA polymerase (Y-family), little finger domain"/>
    <property type="match status" value="1"/>
</dbReference>
<evidence type="ECO:0000256" key="16">
    <source>
        <dbReference type="HAMAP-Rule" id="MF_01113"/>
    </source>
</evidence>
<dbReference type="Gene3D" id="3.30.1490.100">
    <property type="entry name" value="DNA polymerase, Y-family, little finger domain"/>
    <property type="match status" value="1"/>
</dbReference>
<dbReference type="GO" id="GO:0003684">
    <property type="term" value="F:damaged DNA binding"/>
    <property type="evidence" value="ECO:0007669"/>
    <property type="project" value="InterPro"/>
</dbReference>
<dbReference type="InterPro" id="IPR017961">
    <property type="entry name" value="DNA_pol_Y-fam_little_finger"/>
</dbReference>
<feature type="active site" evidence="16">
    <location>
        <position position="107"/>
    </location>
</feature>
<evidence type="ECO:0000313" key="22">
    <source>
        <dbReference type="EMBL" id="ECY9782530.1"/>
    </source>
</evidence>
<evidence type="ECO:0000256" key="3">
    <source>
        <dbReference type="ARBA" id="ARBA00011245"/>
    </source>
</evidence>
<dbReference type="InterPro" id="IPR050116">
    <property type="entry name" value="DNA_polymerase-Y"/>
</dbReference>
<evidence type="ECO:0000256" key="7">
    <source>
        <dbReference type="ARBA" id="ARBA00022695"/>
    </source>
</evidence>
<dbReference type="Proteomes" id="UP000528151">
    <property type="component" value="Unassembled WGS sequence"/>
</dbReference>
<evidence type="ECO:0000313" key="28">
    <source>
        <dbReference type="Proteomes" id="UP000528151"/>
    </source>
</evidence>
<comment type="function">
    <text evidence="16">Poorly processive, error-prone DNA polymerase involved in untargeted mutagenesis. Copies undamaged DNA at stalled replication forks, which arise in vivo from mismatched or misaligned primer ends. These misaligned primers can be extended by PolIV. Exhibits no 3'-5' exonuclease (proofreading) activity. May be involved in translesional synthesis, in conjunction with the beta clamp from PolIII.</text>
</comment>
<reference evidence="22 26" key="4">
    <citation type="submission" date="2019-09" db="EMBL/GenBank/DDBJ databases">
        <authorList>
            <consortium name="PulseNet: The National Subtyping Network for Foodborne Disease Surveillance"/>
            <person name="Tarr C.L."/>
            <person name="Trees E."/>
            <person name="Katz L.S."/>
            <person name="Carleton-Romer H.A."/>
            <person name="Stroika S."/>
            <person name="Kucerova Z."/>
            <person name="Roache K.F."/>
            <person name="Sabol A.L."/>
            <person name="Besser J."/>
            <person name="Gerner-Smidt P."/>
        </authorList>
    </citation>
    <scope>NUCLEOTIDE SEQUENCE [LARGE SCALE GENOMIC DNA]</scope>
    <source>
        <strain evidence="22 26">PNUSAL005692</strain>
    </source>
</reference>
<dbReference type="Pfam" id="PF00817">
    <property type="entry name" value="IMS"/>
    <property type="match status" value="1"/>
</dbReference>
<accession>A0A0B8RE87</accession>
<protein>
    <recommendedName>
        <fullName evidence="16">DNA polymerase IV</fullName>
        <shortName evidence="16">Pol IV</shortName>
        <ecNumber evidence="16">2.7.7.7</ecNumber>
    </recommendedName>
</protein>
<evidence type="ECO:0000256" key="4">
    <source>
        <dbReference type="ARBA" id="ARBA00022457"/>
    </source>
</evidence>
<evidence type="ECO:0000256" key="13">
    <source>
        <dbReference type="ARBA" id="ARBA00023125"/>
    </source>
</evidence>
<reference evidence="20 29" key="2">
    <citation type="submission" date="2019-04" db="EMBL/GenBank/DDBJ databases">
        <authorList>
            <consortium name="GenomeTrakr network: Whole genome sequencing for foodborne pathogen traceback"/>
        </authorList>
    </citation>
    <scope>NUCLEOTIDE SEQUENCE [LARGE SCALE GENOMIC DNA]</scope>
    <source>
        <strain evidence="20 29">CFSAN004300</strain>
    </source>
</reference>
<dbReference type="Proteomes" id="UP000489121">
    <property type="component" value="Unassembled WGS sequence"/>
</dbReference>
<dbReference type="Proteomes" id="UP000548278">
    <property type="component" value="Unassembled WGS sequence"/>
</dbReference>
<dbReference type="EMBL" id="AABGUK010000002">
    <property type="protein sequence ID" value="EAH4241631.1"/>
    <property type="molecule type" value="Genomic_DNA"/>
</dbReference>
<keyword evidence="12 16" id="KW-0239">DNA-directed DNA polymerase</keyword>
<dbReference type="NCBIfam" id="NF002677">
    <property type="entry name" value="PRK02406.1"/>
    <property type="match status" value="1"/>
</dbReference>
<comment type="cofactor">
    <cofactor evidence="16">
        <name>Mg(2+)</name>
        <dbReference type="ChEBI" id="CHEBI:18420"/>
    </cofactor>
    <text evidence="16">Binds 2 magnesium ions per subunit.</text>
</comment>
<proteinExistence type="inferred from homology"/>
<dbReference type="EMBL" id="AAAIXK010000003">
    <property type="protein sequence ID" value="EAC5550096.1"/>
    <property type="molecule type" value="Genomic_DNA"/>
</dbReference>
<dbReference type="NCBIfam" id="NF010731">
    <property type="entry name" value="PRK14133.1"/>
    <property type="match status" value="1"/>
</dbReference>
<evidence type="ECO:0000259" key="17">
    <source>
        <dbReference type="PROSITE" id="PS50173"/>
    </source>
</evidence>
<dbReference type="SUPFAM" id="SSF56672">
    <property type="entry name" value="DNA/RNA polymerases"/>
    <property type="match status" value="1"/>
</dbReference>
<evidence type="ECO:0000313" key="25">
    <source>
        <dbReference type="Proteomes" id="UP000365297"/>
    </source>
</evidence>
<dbReference type="EMBL" id="AALGDA010000013">
    <property type="protein sequence ID" value="ECY9782530.1"/>
    <property type="molecule type" value="Genomic_DNA"/>
</dbReference>
<dbReference type="AlphaFoldDB" id="A0A0B8RE87"/>
<evidence type="ECO:0000313" key="18">
    <source>
        <dbReference type="EMBL" id="EAC5550096.1"/>
    </source>
</evidence>
<dbReference type="FunFam" id="1.10.150.20:FF:000062">
    <property type="entry name" value="DNA polymerase IV"/>
    <property type="match status" value="1"/>
</dbReference>
<evidence type="ECO:0000313" key="26">
    <source>
        <dbReference type="Proteomes" id="UP000489121"/>
    </source>
</evidence>
<feature type="domain" description="UmuC" evidence="17">
    <location>
        <begin position="7"/>
        <end position="188"/>
    </location>
</feature>
<keyword evidence="4 16" id="KW-0515">Mutator protein</keyword>
<dbReference type="FunFam" id="3.40.1170.60:FF:000001">
    <property type="entry name" value="DNA polymerase IV"/>
    <property type="match status" value="1"/>
</dbReference>
<dbReference type="InterPro" id="IPR043502">
    <property type="entry name" value="DNA/RNA_pol_sf"/>
</dbReference>
<keyword evidence="5 16" id="KW-0963">Cytoplasm</keyword>
<feature type="binding site" evidence="16">
    <location>
        <position position="106"/>
    </location>
    <ligand>
        <name>Mg(2+)</name>
        <dbReference type="ChEBI" id="CHEBI:18420"/>
    </ligand>
</feature>
<feature type="binding site" evidence="16">
    <location>
        <position position="11"/>
    </location>
    <ligand>
        <name>Mg(2+)</name>
        <dbReference type="ChEBI" id="CHEBI:18420"/>
    </ligand>
</feature>
<name>A0A0B8RE87_LISMN</name>
<dbReference type="EMBL" id="AABBZO010000018">
    <property type="protein sequence ID" value="EAG4463247.1"/>
    <property type="molecule type" value="Genomic_DNA"/>
</dbReference>
<dbReference type="EC" id="2.7.7.7" evidence="16"/>
<dbReference type="EMBL" id="QXLS01000006">
    <property type="protein sequence ID" value="RKA06564.1"/>
    <property type="molecule type" value="Genomic_DNA"/>
</dbReference>
<dbReference type="CDD" id="cd03586">
    <property type="entry name" value="PolY_Pol_IV_kappa"/>
    <property type="match status" value="1"/>
</dbReference>
<keyword evidence="9 16" id="KW-0479">Metal-binding</keyword>
<reference evidence="23 24" key="1">
    <citation type="journal article" date="2018" name="BMC Genomics">
        <title>Genes significantly associated with lineage II food isolates of Listeria monocytogenes.</title>
        <authorList>
            <person name="Pirone-Davies C."/>
            <person name="Chen Y."/>
            <person name="Pightling A."/>
            <person name="Ryan G."/>
            <person name="Wang Y."/>
            <person name="Yao K."/>
            <person name="Hoffmann M."/>
            <person name="Allard M.W."/>
        </authorList>
    </citation>
    <scope>NUCLEOTIDE SEQUENCE [LARGE SCALE GENOMIC DNA]</scope>
    <source>
        <strain evidence="23 24">PNUSAL000550</strain>
    </source>
</reference>
<dbReference type="GO" id="GO:0006281">
    <property type="term" value="P:DNA repair"/>
    <property type="evidence" value="ECO:0007669"/>
    <property type="project" value="UniProtKB-UniRule"/>
</dbReference>
<evidence type="ECO:0000313" key="27">
    <source>
        <dbReference type="Proteomes" id="UP000527632"/>
    </source>
</evidence>
<evidence type="ECO:0000313" key="24">
    <source>
        <dbReference type="Proteomes" id="UP000272537"/>
    </source>
</evidence>
<comment type="subunit">
    <text evidence="3 16">Monomer.</text>
</comment>
<evidence type="ECO:0000313" key="20">
    <source>
        <dbReference type="EMBL" id="EAG6990773.1"/>
    </source>
</evidence>
<dbReference type="GO" id="GO:0042276">
    <property type="term" value="P:error-prone translesion synthesis"/>
    <property type="evidence" value="ECO:0007669"/>
    <property type="project" value="TreeGrafter"/>
</dbReference>
<evidence type="ECO:0000256" key="6">
    <source>
        <dbReference type="ARBA" id="ARBA00022679"/>
    </source>
</evidence>
<keyword evidence="6 16" id="KW-0808">Transferase</keyword>
<dbReference type="InterPro" id="IPR001126">
    <property type="entry name" value="UmuC"/>
</dbReference>
<dbReference type="InterPro" id="IPR036775">
    <property type="entry name" value="DNA_pol_Y-fam_lit_finger_sf"/>
</dbReference>
<keyword evidence="8 16" id="KW-0235">DNA replication</keyword>
<keyword evidence="11 16" id="KW-0460">Magnesium</keyword>
<evidence type="ECO:0000256" key="5">
    <source>
        <dbReference type="ARBA" id="ARBA00022490"/>
    </source>
</evidence>
<evidence type="ECO:0000256" key="9">
    <source>
        <dbReference type="ARBA" id="ARBA00022723"/>
    </source>
</evidence>
<dbReference type="PANTHER" id="PTHR11076:SF33">
    <property type="entry name" value="DNA POLYMERASE KAPPA"/>
    <property type="match status" value="1"/>
</dbReference>
<dbReference type="KEGG" id="lmok:CQ02_10200"/>
<evidence type="ECO:0000256" key="1">
    <source>
        <dbReference type="ARBA" id="ARBA00004496"/>
    </source>
</evidence>
<dbReference type="GO" id="GO:0000287">
    <property type="term" value="F:magnesium ion binding"/>
    <property type="evidence" value="ECO:0007669"/>
    <property type="project" value="UniProtKB-UniRule"/>
</dbReference>
<evidence type="ECO:0000256" key="10">
    <source>
        <dbReference type="ARBA" id="ARBA00022763"/>
    </source>
</evidence>
<dbReference type="FunFam" id="3.30.1490.100:FF:000004">
    <property type="entry name" value="DNA polymerase IV"/>
    <property type="match status" value="1"/>
</dbReference>
<dbReference type="Pfam" id="PF11799">
    <property type="entry name" value="IMS_C"/>
    <property type="match status" value="1"/>
</dbReference>
<evidence type="ECO:0000256" key="15">
    <source>
        <dbReference type="ARBA" id="ARBA00049244"/>
    </source>
</evidence>
<comment type="caution">
    <text evidence="20">The sequence shown here is derived from an EMBL/GenBank/DDBJ whole genome shotgun (WGS) entry which is preliminary data.</text>
</comment>
<keyword evidence="7 16" id="KW-0548">Nucleotidyltransferase</keyword>
<dbReference type="Gene3D" id="3.30.70.270">
    <property type="match status" value="1"/>
</dbReference>
<gene>
    <name evidence="16 20" type="primary">dinB</name>
    <name evidence="23" type="synonym">dinb_2</name>
    <name evidence="20" type="ORF">AB917_09240</name>
    <name evidence="18" type="ORF">ARY78_06620</name>
    <name evidence="19" type="ORF">CA369_13170</name>
    <name evidence="23" type="ORF">DYZ80_02459</name>
    <name evidence="21" type="ORF">E5F58_06370</name>
    <name evidence="22" type="ORF">F6515_05940</name>
</gene>
<dbReference type="HAMAP" id="MF_01113">
    <property type="entry name" value="DNApol_IV"/>
    <property type="match status" value="1"/>
</dbReference>
<dbReference type="FunFam" id="3.30.70.270:FF:000002">
    <property type="entry name" value="DNA polymerase IV"/>
    <property type="match status" value="1"/>
</dbReference>
<dbReference type="GO" id="GO:0005829">
    <property type="term" value="C:cytosol"/>
    <property type="evidence" value="ECO:0007669"/>
    <property type="project" value="TreeGrafter"/>
</dbReference>
<dbReference type="Proteomes" id="UP000272537">
    <property type="component" value="Unassembled WGS sequence"/>
</dbReference>
<dbReference type="InterPro" id="IPR024728">
    <property type="entry name" value="PolY_HhH_motif"/>
</dbReference>
<evidence type="ECO:0000256" key="2">
    <source>
        <dbReference type="ARBA" id="ARBA00010945"/>
    </source>
</evidence>